<evidence type="ECO:0000256" key="1">
    <source>
        <dbReference type="ARBA" id="ARBA00004141"/>
    </source>
</evidence>
<accession>A0A3D9YZN2</accession>
<reference evidence="8 9" key="1">
    <citation type="submission" date="2018-08" db="EMBL/GenBank/DDBJ databases">
        <title>Genomic Encyclopedia of Type Strains, Phase IV (KMG-IV): sequencing the most valuable type-strain genomes for metagenomic binning, comparative biology and taxonomic classification.</title>
        <authorList>
            <person name="Goeker M."/>
        </authorList>
    </citation>
    <scope>NUCLEOTIDE SEQUENCE [LARGE SCALE GENOMIC DNA]</scope>
    <source>
        <strain evidence="8 9">BW863</strain>
    </source>
</reference>
<comment type="caution">
    <text evidence="8">The sequence shown here is derived from an EMBL/GenBank/DDBJ whole genome shotgun (WGS) entry which is preliminary data.</text>
</comment>
<dbReference type="PANTHER" id="PTHR38459">
    <property type="entry name" value="PROPHAGE BACTOPRENOL-LINKED GLUCOSE TRANSLOCASE HOMOLOG"/>
    <property type="match status" value="1"/>
</dbReference>
<dbReference type="AlphaFoldDB" id="A0A3D9YZN2"/>
<dbReference type="Proteomes" id="UP000256900">
    <property type="component" value="Unassembled WGS sequence"/>
</dbReference>
<evidence type="ECO:0000256" key="4">
    <source>
        <dbReference type="ARBA" id="ARBA00022989"/>
    </source>
</evidence>
<dbReference type="EMBL" id="QUMO01000002">
    <property type="protein sequence ID" value="REF87845.1"/>
    <property type="molecule type" value="Genomic_DNA"/>
</dbReference>
<evidence type="ECO:0000256" key="6">
    <source>
        <dbReference type="SAM" id="Phobius"/>
    </source>
</evidence>
<dbReference type="Pfam" id="PF04138">
    <property type="entry name" value="GtrA_DPMS_TM"/>
    <property type="match status" value="1"/>
</dbReference>
<evidence type="ECO:0000259" key="7">
    <source>
        <dbReference type="Pfam" id="PF04138"/>
    </source>
</evidence>
<keyword evidence="5 6" id="KW-0472">Membrane</keyword>
<sequence length="146" mass="15115">MDQPAAPRLPPDAVKFLIAGGLATAVNWLVRFPLSTVLPFIAAVAIAYMIGMVAGFLLYSRWVFPRTTTPLASQIGRFIAVNIAGGVAVVVFAPLLAQAFEGGGLDQGAAQAIGHGLAIAVGAVINYFGHKLITFAEPAAKRLEGG</sequence>
<feature type="domain" description="GtrA/DPMS transmembrane" evidence="7">
    <location>
        <begin position="15"/>
        <end position="135"/>
    </location>
</feature>
<evidence type="ECO:0000256" key="2">
    <source>
        <dbReference type="ARBA" id="ARBA00009399"/>
    </source>
</evidence>
<keyword evidence="3 6" id="KW-0812">Transmembrane</keyword>
<protein>
    <submittedName>
        <fullName evidence="8">Putative flippase GtrA</fullName>
    </submittedName>
</protein>
<feature type="transmembrane region" description="Helical" evidence="6">
    <location>
        <begin position="36"/>
        <end position="59"/>
    </location>
</feature>
<feature type="transmembrane region" description="Helical" evidence="6">
    <location>
        <begin position="12"/>
        <end position="30"/>
    </location>
</feature>
<evidence type="ECO:0000256" key="3">
    <source>
        <dbReference type="ARBA" id="ARBA00022692"/>
    </source>
</evidence>
<keyword evidence="4 6" id="KW-1133">Transmembrane helix</keyword>
<comment type="similarity">
    <text evidence="2">Belongs to the GtrA family.</text>
</comment>
<proteinExistence type="inferred from homology"/>
<evidence type="ECO:0000256" key="5">
    <source>
        <dbReference type="ARBA" id="ARBA00023136"/>
    </source>
</evidence>
<gene>
    <name evidence="8" type="ORF">DES32_1477</name>
</gene>
<evidence type="ECO:0000313" key="8">
    <source>
        <dbReference type="EMBL" id="REF87845.1"/>
    </source>
</evidence>
<dbReference type="InterPro" id="IPR051401">
    <property type="entry name" value="GtrA_CellWall_Glycosyl"/>
</dbReference>
<comment type="subcellular location">
    <subcellularLocation>
        <location evidence="1">Membrane</location>
        <topology evidence="1">Multi-pass membrane protein</topology>
    </subcellularLocation>
</comment>
<dbReference type="PANTHER" id="PTHR38459:SF1">
    <property type="entry name" value="PROPHAGE BACTOPRENOL-LINKED GLUCOSE TRANSLOCASE HOMOLOG"/>
    <property type="match status" value="1"/>
</dbReference>
<organism evidence="8 9">
    <name type="scientific">Methylovirgula ligni</name>
    <dbReference type="NCBI Taxonomy" id="569860"/>
    <lineage>
        <taxon>Bacteria</taxon>
        <taxon>Pseudomonadati</taxon>
        <taxon>Pseudomonadota</taxon>
        <taxon>Alphaproteobacteria</taxon>
        <taxon>Hyphomicrobiales</taxon>
        <taxon>Beijerinckiaceae</taxon>
        <taxon>Methylovirgula</taxon>
    </lineage>
</organism>
<evidence type="ECO:0000313" key="9">
    <source>
        <dbReference type="Proteomes" id="UP000256900"/>
    </source>
</evidence>
<dbReference type="RefSeq" id="WP_245411215.1">
    <property type="nucleotide sequence ID" value="NZ_CP025086.1"/>
</dbReference>
<feature type="transmembrane region" description="Helical" evidence="6">
    <location>
        <begin position="109"/>
        <end position="128"/>
    </location>
</feature>
<feature type="transmembrane region" description="Helical" evidence="6">
    <location>
        <begin position="79"/>
        <end position="97"/>
    </location>
</feature>
<dbReference type="InterPro" id="IPR007267">
    <property type="entry name" value="GtrA_DPMS_TM"/>
</dbReference>
<dbReference type="GO" id="GO:0000271">
    <property type="term" value="P:polysaccharide biosynthetic process"/>
    <property type="evidence" value="ECO:0007669"/>
    <property type="project" value="InterPro"/>
</dbReference>
<name>A0A3D9YZN2_9HYPH</name>
<dbReference type="GO" id="GO:0005886">
    <property type="term" value="C:plasma membrane"/>
    <property type="evidence" value="ECO:0007669"/>
    <property type="project" value="TreeGrafter"/>
</dbReference>
<keyword evidence="9" id="KW-1185">Reference proteome</keyword>